<keyword evidence="9" id="KW-1185">Reference proteome</keyword>
<name>A0A7X0MU60_9GAMM</name>
<evidence type="ECO:0000256" key="6">
    <source>
        <dbReference type="PIRNR" id="PIRNR003107"/>
    </source>
</evidence>
<feature type="domain" description="PhoU" evidence="7">
    <location>
        <begin position="129"/>
        <end position="213"/>
    </location>
</feature>
<dbReference type="FunFam" id="1.20.58.220:FF:000002">
    <property type="entry name" value="Phosphate-specific transport system accessory protein PhoU"/>
    <property type="match status" value="1"/>
</dbReference>
<dbReference type="GO" id="GO:0006817">
    <property type="term" value="P:phosphate ion transport"/>
    <property type="evidence" value="ECO:0007669"/>
    <property type="project" value="UniProtKB-KW"/>
</dbReference>
<dbReference type="Proteomes" id="UP000528457">
    <property type="component" value="Unassembled WGS sequence"/>
</dbReference>
<dbReference type="Pfam" id="PF01895">
    <property type="entry name" value="PhoU"/>
    <property type="match status" value="2"/>
</dbReference>
<dbReference type="FunCoup" id="A0A7X0MU60">
    <property type="interactions" value="444"/>
</dbReference>
<evidence type="ECO:0000259" key="7">
    <source>
        <dbReference type="Pfam" id="PF01895"/>
    </source>
</evidence>
<evidence type="ECO:0000256" key="5">
    <source>
        <dbReference type="ARBA" id="ARBA00022592"/>
    </source>
</evidence>
<evidence type="ECO:0000256" key="4">
    <source>
        <dbReference type="ARBA" id="ARBA00022490"/>
    </source>
</evidence>
<gene>
    <name evidence="8" type="ORF">HNR48_000569</name>
</gene>
<dbReference type="NCBIfam" id="TIGR02135">
    <property type="entry name" value="phoU_full"/>
    <property type="match status" value="1"/>
</dbReference>
<evidence type="ECO:0000313" key="9">
    <source>
        <dbReference type="Proteomes" id="UP000528457"/>
    </source>
</evidence>
<evidence type="ECO:0000313" key="8">
    <source>
        <dbReference type="EMBL" id="MBB6520291.1"/>
    </source>
</evidence>
<dbReference type="InterPro" id="IPR026022">
    <property type="entry name" value="PhoU_dom"/>
</dbReference>
<comment type="subunit">
    <text evidence="6">Homodimer.</text>
</comment>
<dbReference type="InParanoid" id="A0A7X0MU60"/>
<dbReference type="AlphaFoldDB" id="A0A7X0MU60"/>
<dbReference type="GO" id="GO:0030643">
    <property type="term" value="P:intracellular phosphate ion homeostasis"/>
    <property type="evidence" value="ECO:0007669"/>
    <property type="project" value="InterPro"/>
</dbReference>
<accession>A0A7X0MU60</accession>
<keyword evidence="4 6" id="KW-0963">Cytoplasm</keyword>
<dbReference type="FunFam" id="1.20.58.220:FF:000001">
    <property type="entry name" value="Phosphate-specific transport system accessory protein PhoU"/>
    <property type="match status" value="1"/>
</dbReference>
<dbReference type="PANTHER" id="PTHR42930:SF3">
    <property type="entry name" value="PHOSPHATE-SPECIFIC TRANSPORT SYSTEM ACCESSORY PROTEIN PHOU"/>
    <property type="match status" value="1"/>
</dbReference>
<dbReference type="InterPro" id="IPR038078">
    <property type="entry name" value="PhoU-like_sf"/>
</dbReference>
<dbReference type="EMBL" id="JACHHT010000001">
    <property type="protein sequence ID" value="MBB6520291.1"/>
    <property type="molecule type" value="Genomic_DNA"/>
</dbReference>
<comment type="caution">
    <text evidence="8">The sequence shown here is derived from an EMBL/GenBank/DDBJ whole genome shotgun (WGS) entry which is preliminary data.</text>
</comment>
<keyword evidence="3 6" id="KW-0813">Transport</keyword>
<dbReference type="PANTHER" id="PTHR42930">
    <property type="entry name" value="PHOSPHATE-SPECIFIC TRANSPORT SYSTEM ACCESSORY PROTEIN PHOU"/>
    <property type="match status" value="1"/>
</dbReference>
<dbReference type="GO" id="GO:0005737">
    <property type="term" value="C:cytoplasm"/>
    <property type="evidence" value="ECO:0007669"/>
    <property type="project" value="UniProtKB-SubCell"/>
</dbReference>
<dbReference type="InterPro" id="IPR028366">
    <property type="entry name" value="PhoU"/>
</dbReference>
<evidence type="ECO:0000256" key="1">
    <source>
        <dbReference type="ARBA" id="ARBA00004496"/>
    </source>
</evidence>
<keyword evidence="5 6" id="KW-0592">Phosphate transport</keyword>
<proteinExistence type="inferred from homology"/>
<dbReference type="GO" id="GO:0045936">
    <property type="term" value="P:negative regulation of phosphate metabolic process"/>
    <property type="evidence" value="ECO:0007669"/>
    <property type="project" value="InterPro"/>
</dbReference>
<comment type="function">
    <text evidence="6">Plays a role in the regulation of phosphate uptake.</text>
</comment>
<reference evidence="8 9" key="1">
    <citation type="submission" date="2020-08" db="EMBL/GenBank/DDBJ databases">
        <title>Genomic Encyclopedia of Type Strains, Phase IV (KMG-IV): sequencing the most valuable type-strain genomes for metagenomic binning, comparative biology and taxonomic classification.</title>
        <authorList>
            <person name="Goeker M."/>
        </authorList>
    </citation>
    <scope>NUCLEOTIDE SEQUENCE [LARGE SCALE GENOMIC DNA]</scope>
    <source>
        <strain evidence="8 9">DSM 22368</strain>
    </source>
</reference>
<feature type="domain" description="PhoU" evidence="7">
    <location>
        <begin position="25"/>
        <end position="112"/>
    </location>
</feature>
<evidence type="ECO:0000256" key="3">
    <source>
        <dbReference type="ARBA" id="ARBA00022448"/>
    </source>
</evidence>
<protein>
    <recommendedName>
        <fullName evidence="6">Phosphate-specific transport system accessory protein PhoU</fullName>
    </recommendedName>
</protein>
<comment type="similarity">
    <text evidence="2 6">Belongs to the PhoU family.</text>
</comment>
<evidence type="ECO:0000256" key="2">
    <source>
        <dbReference type="ARBA" id="ARBA00008107"/>
    </source>
</evidence>
<dbReference type="PIRSF" id="PIRSF003107">
    <property type="entry name" value="PhoU"/>
    <property type="match status" value="1"/>
</dbReference>
<comment type="subcellular location">
    <subcellularLocation>
        <location evidence="1 6">Cytoplasm</location>
    </subcellularLocation>
</comment>
<dbReference type="Gene3D" id="1.20.58.220">
    <property type="entry name" value="Phosphate transport system protein phou homolog 2, domain 2"/>
    <property type="match status" value="2"/>
</dbReference>
<organism evidence="8 9">
    <name type="scientific">Pseudoteredinibacter isoporae</name>
    <dbReference type="NCBI Taxonomy" id="570281"/>
    <lineage>
        <taxon>Bacteria</taxon>
        <taxon>Pseudomonadati</taxon>
        <taxon>Pseudomonadota</taxon>
        <taxon>Gammaproteobacteria</taxon>
        <taxon>Cellvibrionales</taxon>
        <taxon>Cellvibrionaceae</taxon>
        <taxon>Pseudoteredinibacter</taxon>
    </lineage>
</organism>
<sequence length="238" mass="26819">MDNLNLDQHISGQFNADLEELKTQLLEMGGVVQQQISDAVDAIEQADSELAEKVMVIEDDVDNREVSLDENCTTVLARRQPAASDLRMVLAVSKATRDLERMGDEAQKIAKMAIALNEEGQAPHGYVELRHIGDIVEKMVNSTLDAFARFDVDTAVKVARDDKAVDREYKSAMRELVTYMMEDPRSIGRVMNIIWALRSLERIGDHARNIAEHIVYLVKGLDVRHTSVKEMERQVKDA</sequence>
<dbReference type="SUPFAM" id="SSF109755">
    <property type="entry name" value="PhoU-like"/>
    <property type="match status" value="1"/>
</dbReference>
<dbReference type="RefSeq" id="WP_184679348.1">
    <property type="nucleotide sequence ID" value="NZ_JAAONY010000001.1"/>
</dbReference>